<organism evidence="3 4">
    <name type="scientific">Rhynchosporium agropyri</name>
    <dbReference type="NCBI Taxonomy" id="914238"/>
    <lineage>
        <taxon>Eukaryota</taxon>
        <taxon>Fungi</taxon>
        <taxon>Dikarya</taxon>
        <taxon>Ascomycota</taxon>
        <taxon>Pezizomycotina</taxon>
        <taxon>Leotiomycetes</taxon>
        <taxon>Helotiales</taxon>
        <taxon>Ploettnerulaceae</taxon>
        <taxon>Rhynchosporium</taxon>
    </lineage>
</organism>
<dbReference type="Gene3D" id="2.170.270.10">
    <property type="entry name" value="SET domain"/>
    <property type="match status" value="1"/>
</dbReference>
<sequence>MRSCILAASLSLLSSSYARQPLNYVFQRDFCSAADGFMYPSFSDKERLPESESQHVLQELSPPKAVESQSKFHPWTEEPQCLTDKETNEEFCVYTNAKFASGRGISFFTSPKIATKMISLPALTEPGLYAHVNNFTDPPWEVRNVVGRGNGLFATRTLYRGDEIVSNTPVGVYQSDAFFPDYPMGYKYLHKAVEQLPKKTRKIFLKMAAHNPGDPVMERVNTNSFAGEFEGVPHFLLYPETAMMNHDCRPNSVYYHDAATLIHATFASRTIHPGEEITITYTKMLETRAERQEALAQTWGFECKCAICSAETSEVGRSDNRIRRIQELQGFLMDWSSESIGTPSMARELLALYDEEGVYAGLGTGHMLAALAYNDDGDMKNAKKHAKLAIEAGMVNSGIKDKYREEMESLLSDPRHHWSYNVR</sequence>
<dbReference type="EMBL" id="FJUX01000053">
    <property type="protein sequence ID" value="CZT01912.1"/>
    <property type="molecule type" value="Genomic_DNA"/>
</dbReference>
<evidence type="ECO:0000256" key="1">
    <source>
        <dbReference type="SAM" id="SignalP"/>
    </source>
</evidence>
<dbReference type="InterPro" id="IPR053185">
    <property type="entry name" value="SET_domain_protein"/>
</dbReference>
<evidence type="ECO:0000259" key="2">
    <source>
        <dbReference type="PROSITE" id="PS50280"/>
    </source>
</evidence>
<dbReference type="AlphaFoldDB" id="A0A1E1KUV5"/>
<dbReference type="PROSITE" id="PS50280">
    <property type="entry name" value="SET"/>
    <property type="match status" value="1"/>
</dbReference>
<dbReference type="SUPFAM" id="SSF82199">
    <property type="entry name" value="SET domain"/>
    <property type="match status" value="1"/>
</dbReference>
<feature type="domain" description="SET" evidence="2">
    <location>
        <begin position="138"/>
        <end position="282"/>
    </location>
</feature>
<protein>
    <recommendedName>
        <fullName evidence="2">SET domain-containing protein</fullName>
    </recommendedName>
</protein>
<dbReference type="Proteomes" id="UP000178912">
    <property type="component" value="Unassembled WGS sequence"/>
</dbReference>
<reference evidence="4" key="1">
    <citation type="submission" date="2016-03" db="EMBL/GenBank/DDBJ databases">
        <authorList>
            <person name="Guldener U."/>
        </authorList>
    </citation>
    <scope>NUCLEOTIDE SEQUENCE [LARGE SCALE GENOMIC DNA]</scope>
    <source>
        <strain evidence="4">04CH-RAC-A.6.1</strain>
    </source>
</reference>
<keyword evidence="1" id="KW-0732">Signal</keyword>
<dbReference type="InterPro" id="IPR046341">
    <property type="entry name" value="SET_dom_sf"/>
</dbReference>
<dbReference type="CDD" id="cd20071">
    <property type="entry name" value="SET_SMYD"/>
    <property type="match status" value="1"/>
</dbReference>
<dbReference type="OrthoDB" id="265717at2759"/>
<feature type="signal peptide" evidence="1">
    <location>
        <begin position="1"/>
        <end position="18"/>
    </location>
</feature>
<dbReference type="InterPro" id="IPR001214">
    <property type="entry name" value="SET_dom"/>
</dbReference>
<dbReference type="Pfam" id="PF00856">
    <property type="entry name" value="SET"/>
    <property type="match status" value="1"/>
</dbReference>
<proteinExistence type="predicted"/>
<dbReference type="PANTHER" id="PTHR47332">
    <property type="entry name" value="SET DOMAIN-CONTAINING PROTEIN 5"/>
    <property type="match status" value="1"/>
</dbReference>
<gene>
    <name evidence="3" type="ORF">RAG0_09303</name>
</gene>
<dbReference type="PANTHER" id="PTHR47332:SF6">
    <property type="entry name" value="SET DOMAIN-CONTAINING PROTEIN"/>
    <property type="match status" value="1"/>
</dbReference>
<keyword evidence="4" id="KW-1185">Reference proteome</keyword>
<name>A0A1E1KUV5_9HELO</name>
<feature type="chain" id="PRO_5009446528" description="SET domain-containing protein" evidence="1">
    <location>
        <begin position="19"/>
        <end position="423"/>
    </location>
</feature>
<evidence type="ECO:0000313" key="4">
    <source>
        <dbReference type="Proteomes" id="UP000178912"/>
    </source>
</evidence>
<accession>A0A1E1KUV5</accession>
<evidence type="ECO:0000313" key="3">
    <source>
        <dbReference type="EMBL" id="CZT01912.1"/>
    </source>
</evidence>